<protein>
    <submittedName>
        <fullName evidence="1">Uncharacterized protein</fullName>
    </submittedName>
</protein>
<comment type="caution">
    <text evidence="1">The sequence shown here is derived from an EMBL/GenBank/DDBJ whole genome shotgun (WGS) entry which is preliminary data.</text>
</comment>
<organism evidence="1 2">
    <name type="scientific">Manduca sexta</name>
    <name type="common">Tobacco hawkmoth</name>
    <name type="synonym">Tobacco hornworm</name>
    <dbReference type="NCBI Taxonomy" id="7130"/>
    <lineage>
        <taxon>Eukaryota</taxon>
        <taxon>Metazoa</taxon>
        <taxon>Ecdysozoa</taxon>
        <taxon>Arthropoda</taxon>
        <taxon>Hexapoda</taxon>
        <taxon>Insecta</taxon>
        <taxon>Pterygota</taxon>
        <taxon>Neoptera</taxon>
        <taxon>Endopterygota</taxon>
        <taxon>Lepidoptera</taxon>
        <taxon>Glossata</taxon>
        <taxon>Ditrysia</taxon>
        <taxon>Bombycoidea</taxon>
        <taxon>Sphingidae</taxon>
        <taxon>Sphinginae</taxon>
        <taxon>Sphingini</taxon>
        <taxon>Manduca</taxon>
    </lineage>
</organism>
<name>A0A921ZE93_MANSE</name>
<proteinExistence type="predicted"/>
<dbReference type="EMBL" id="JH668485">
    <property type="protein sequence ID" value="KAG6455237.1"/>
    <property type="molecule type" value="Genomic_DNA"/>
</dbReference>
<evidence type="ECO:0000313" key="2">
    <source>
        <dbReference type="Proteomes" id="UP000791440"/>
    </source>
</evidence>
<keyword evidence="2" id="KW-1185">Reference proteome</keyword>
<gene>
    <name evidence="1" type="ORF">O3G_MSEX009101</name>
</gene>
<dbReference type="Proteomes" id="UP000791440">
    <property type="component" value="Unassembled WGS sequence"/>
</dbReference>
<dbReference type="AlphaFoldDB" id="A0A921ZE93"/>
<sequence length="120" mass="13166">MFSNWKIVRATFTPLYKQGIVMTRRAKTIASSGSDDGKKGDELGIICPCCACPSDYNPSTPTIYNSRKYGHSLPSNDVMPPFDPIPNVPTGIFRCTAGEAADPAFNTGRNLRTVYWFLPA</sequence>
<accession>A0A921ZE93</accession>
<reference evidence="1" key="1">
    <citation type="journal article" date="2016" name="Insect Biochem. Mol. Biol.">
        <title>Multifaceted biological insights from a draft genome sequence of the tobacco hornworm moth, Manduca sexta.</title>
        <authorList>
            <person name="Kanost M.R."/>
            <person name="Arrese E.L."/>
            <person name="Cao X."/>
            <person name="Chen Y.R."/>
            <person name="Chellapilla S."/>
            <person name="Goldsmith M.R."/>
            <person name="Grosse-Wilde E."/>
            <person name="Heckel D.G."/>
            <person name="Herndon N."/>
            <person name="Jiang H."/>
            <person name="Papanicolaou A."/>
            <person name="Qu J."/>
            <person name="Soulages J.L."/>
            <person name="Vogel H."/>
            <person name="Walters J."/>
            <person name="Waterhouse R.M."/>
            <person name="Ahn S.J."/>
            <person name="Almeida F.C."/>
            <person name="An C."/>
            <person name="Aqrawi P."/>
            <person name="Bretschneider A."/>
            <person name="Bryant W.B."/>
            <person name="Bucks S."/>
            <person name="Chao H."/>
            <person name="Chevignon G."/>
            <person name="Christen J.M."/>
            <person name="Clarke D.F."/>
            <person name="Dittmer N.T."/>
            <person name="Ferguson L.C.F."/>
            <person name="Garavelou S."/>
            <person name="Gordon K.H.J."/>
            <person name="Gunaratna R.T."/>
            <person name="Han Y."/>
            <person name="Hauser F."/>
            <person name="He Y."/>
            <person name="Heidel-Fischer H."/>
            <person name="Hirsh A."/>
            <person name="Hu Y."/>
            <person name="Jiang H."/>
            <person name="Kalra D."/>
            <person name="Klinner C."/>
            <person name="Konig C."/>
            <person name="Kovar C."/>
            <person name="Kroll A.R."/>
            <person name="Kuwar S.S."/>
            <person name="Lee S.L."/>
            <person name="Lehman R."/>
            <person name="Li K."/>
            <person name="Li Z."/>
            <person name="Liang H."/>
            <person name="Lovelace S."/>
            <person name="Lu Z."/>
            <person name="Mansfield J.H."/>
            <person name="McCulloch K.J."/>
            <person name="Mathew T."/>
            <person name="Morton B."/>
            <person name="Muzny D.M."/>
            <person name="Neunemann D."/>
            <person name="Ongeri F."/>
            <person name="Pauchet Y."/>
            <person name="Pu L.L."/>
            <person name="Pyrousis I."/>
            <person name="Rao X.J."/>
            <person name="Redding A."/>
            <person name="Roesel C."/>
            <person name="Sanchez-Gracia A."/>
            <person name="Schaack S."/>
            <person name="Shukla A."/>
            <person name="Tetreau G."/>
            <person name="Wang Y."/>
            <person name="Xiong G.H."/>
            <person name="Traut W."/>
            <person name="Walsh T.K."/>
            <person name="Worley K.C."/>
            <person name="Wu D."/>
            <person name="Wu W."/>
            <person name="Wu Y.Q."/>
            <person name="Zhang X."/>
            <person name="Zou Z."/>
            <person name="Zucker H."/>
            <person name="Briscoe A.D."/>
            <person name="Burmester T."/>
            <person name="Clem R.J."/>
            <person name="Feyereisen R."/>
            <person name="Grimmelikhuijzen C.J.P."/>
            <person name="Hamodrakas S.J."/>
            <person name="Hansson B.S."/>
            <person name="Huguet E."/>
            <person name="Jermiin L.S."/>
            <person name="Lan Q."/>
            <person name="Lehman H.K."/>
            <person name="Lorenzen M."/>
            <person name="Merzendorfer H."/>
            <person name="Michalopoulos I."/>
            <person name="Morton D.B."/>
            <person name="Muthukrishnan S."/>
            <person name="Oakeshott J.G."/>
            <person name="Palmer W."/>
            <person name="Park Y."/>
            <person name="Passarelli A.L."/>
            <person name="Rozas J."/>
            <person name="Schwartz L.M."/>
            <person name="Smith W."/>
            <person name="Southgate A."/>
            <person name="Vilcinskas A."/>
            <person name="Vogt R."/>
            <person name="Wang P."/>
            <person name="Werren J."/>
            <person name="Yu X.Q."/>
            <person name="Zhou J.J."/>
            <person name="Brown S.J."/>
            <person name="Scherer S.E."/>
            <person name="Richards S."/>
            <person name="Blissard G.W."/>
        </authorList>
    </citation>
    <scope>NUCLEOTIDE SEQUENCE</scope>
</reference>
<evidence type="ECO:0000313" key="1">
    <source>
        <dbReference type="EMBL" id="KAG6455237.1"/>
    </source>
</evidence>
<reference evidence="1" key="2">
    <citation type="submission" date="2020-12" db="EMBL/GenBank/DDBJ databases">
        <authorList>
            <person name="Kanost M."/>
        </authorList>
    </citation>
    <scope>NUCLEOTIDE SEQUENCE</scope>
</reference>